<dbReference type="InterPro" id="IPR052718">
    <property type="entry name" value="NmrA-type_oxidoreductase"/>
</dbReference>
<dbReference type="Gene3D" id="3.90.25.10">
    <property type="entry name" value="UDP-galactose 4-epimerase, domain 1"/>
    <property type="match status" value="1"/>
</dbReference>
<evidence type="ECO:0000313" key="3">
    <source>
        <dbReference type="Proteomes" id="UP000188728"/>
    </source>
</evidence>
<dbReference type="SUPFAM" id="SSF51735">
    <property type="entry name" value="NAD(P)-binding Rossmann-fold domains"/>
    <property type="match status" value="1"/>
</dbReference>
<feature type="domain" description="NAD(P)-binding" evidence="1">
    <location>
        <begin position="10"/>
        <end position="179"/>
    </location>
</feature>
<dbReference type="PANTHER" id="PTHR47129:SF1">
    <property type="entry name" value="NMRA-LIKE DOMAIN-CONTAINING PROTEIN"/>
    <property type="match status" value="1"/>
</dbReference>
<dbReference type="Proteomes" id="UP000188728">
    <property type="component" value="Unassembled WGS sequence"/>
</dbReference>
<comment type="caution">
    <text evidence="2">The sequence shown here is derived from an EMBL/GenBank/DDBJ whole genome shotgun (WGS) entry which is preliminary data.</text>
</comment>
<dbReference type="InterPro" id="IPR036291">
    <property type="entry name" value="NAD(P)-bd_dom_sf"/>
</dbReference>
<dbReference type="RefSeq" id="WP_077473575.1">
    <property type="nucleotide sequence ID" value="NZ_MLHK01000008.1"/>
</dbReference>
<dbReference type="PANTHER" id="PTHR47129">
    <property type="entry name" value="QUINONE OXIDOREDUCTASE 2"/>
    <property type="match status" value="1"/>
</dbReference>
<dbReference type="EMBL" id="MLHK01000008">
    <property type="protein sequence ID" value="OOF46875.1"/>
    <property type="molecule type" value="Genomic_DNA"/>
</dbReference>
<gene>
    <name evidence="2" type="ORF">BKK51_01295</name>
</gene>
<evidence type="ECO:0000259" key="1">
    <source>
        <dbReference type="Pfam" id="PF13460"/>
    </source>
</evidence>
<dbReference type="AlphaFoldDB" id="A0A1V3IXB5"/>
<protein>
    <submittedName>
        <fullName evidence="2">NAD(P)-dependent oxidoreductase</fullName>
    </submittedName>
</protein>
<reference evidence="2 3" key="1">
    <citation type="submission" date="2016-10" db="EMBL/GenBank/DDBJ databases">
        <title>Rodentibacter gen. nov. and new species.</title>
        <authorList>
            <person name="Christensen H."/>
        </authorList>
    </citation>
    <scope>NUCLEOTIDE SEQUENCE [LARGE SCALE GENOMIC DNA]</scope>
    <source>
        <strain evidence="2 3">H1983213011</strain>
    </source>
</reference>
<dbReference type="Gene3D" id="3.40.50.720">
    <property type="entry name" value="NAD(P)-binding Rossmann-like Domain"/>
    <property type="match status" value="1"/>
</dbReference>
<sequence>MTNKTIAITGATGQFGAIALDLLKTKNANVIALVRSLEKISGVEARKFDYSKTEGQTEALSGVDTLILVSSNEIGQRLVQHKNAIESAKKAGVKHIIYTSLLGATNDNTVKSLASEHVETEAALKSSGITYTILRNGWYTENYTGSISAALANNAFYGSAKNGKISSALRAELAEAAVNVALGEGHDNQTYELAGSTSWTLADLAAEISKQSGKEIPYVDVPAADYAAALVQAGLDAGFAGLIAEWDVDASNGALFSEDKTLEKLLGRPTAGLDVAVKQAL</sequence>
<organism evidence="2 3">
    <name type="scientific">Rodentibacter trehalosifermentans</name>
    <dbReference type="NCBI Taxonomy" id="1908263"/>
    <lineage>
        <taxon>Bacteria</taxon>
        <taxon>Pseudomonadati</taxon>
        <taxon>Pseudomonadota</taxon>
        <taxon>Gammaproteobacteria</taxon>
        <taxon>Pasteurellales</taxon>
        <taxon>Pasteurellaceae</taxon>
        <taxon>Rodentibacter</taxon>
    </lineage>
</organism>
<evidence type="ECO:0000313" key="2">
    <source>
        <dbReference type="EMBL" id="OOF46875.1"/>
    </source>
</evidence>
<dbReference type="Pfam" id="PF13460">
    <property type="entry name" value="NAD_binding_10"/>
    <property type="match status" value="1"/>
</dbReference>
<accession>A0A1V3IXB5</accession>
<dbReference type="CDD" id="cd05269">
    <property type="entry name" value="TMR_SDR_a"/>
    <property type="match status" value="1"/>
</dbReference>
<proteinExistence type="predicted"/>
<name>A0A1V3IXB5_9PAST</name>
<dbReference type="InterPro" id="IPR016040">
    <property type="entry name" value="NAD(P)-bd_dom"/>
</dbReference>